<name>A0A494YX97_9BACL</name>
<keyword evidence="1" id="KW-0812">Transmembrane</keyword>
<feature type="transmembrane region" description="Helical" evidence="1">
    <location>
        <begin position="59"/>
        <end position="76"/>
    </location>
</feature>
<evidence type="ECO:0000256" key="1">
    <source>
        <dbReference type="SAM" id="Phobius"/>
    </source>
</evidence>
<accession>A0A494YX97</accession>
<evidence type="ECO:0008006" key="4">
    <source>
        <dbReference type="Google" id="ProtNLM"/>
    </source>
</evidence>
<evidence type="ECO:0000313" key="2">
    <source>
        <dbReference type="EMBL" id="RKQ14833.1"/>
    </source>
</evidence>
<keyword evidence="1" id="KW-0472">Membrane</keyword>
<keyword evidence="3" id="KW-1185">Reference proteome</keyword>
<dbReference type="EMBL" id="RBZN01000038">
    <property type="protein sequence ID" value="RKQ14833.1"/>
    <property type="molecule type" value="Genomic_DNA"/>
</dbReference>
<comment type="caution">
    <text evidence="2">The sequence shown here is derived from an EMBL/GenBank/DDBJ whole genome shotgun (WGS) entry which is preliminary data.</text>
</comment>
<dbReference type="Proteomes" id="UP000272238">
    <property type="component" value="Unassembled WGS sequence"/>
</dbReference>
<reference evidence="2 3" key="1">
    <citation type="journal article" date="2016" name="Antonie Van Leeuwenhoek">
        <title>Lysinibacillus endophyticus sp. nov., an indole-3-acetic acid producing endophytic bacterium isolated from corn root (Zea mays cv. Xinken-5).</title>
        <authorList>
            <person name="Yu J."/>
            <person name="Guan X."/>
            <person name="Liu C."/>
            <person name="Xiang W."/>
            <person name="Yu Z."/>
            <person name="Liu X."/>
            <person name="Wang G."/>
        </authorList>
    </citation>
    <scope>NUCLEOTIDE SEQUENCE [LARGE SCALE GENOMIC DNA]</scope>
    <source>
        <strain evidence="2 3">DSM 100506</strain>
    </source>
</reference>
<proteinExistence type="predicted"/>
<feature type="transmembrane region" description="Helical" evidence="1">
    <location>
        <begin position="28"/>
        <end position="47"/>
    </location>
</feature>
<protein>
    <recommendedName>
        <fullName evidence="4">DUF3953 domain-containing protein</fullName>
    </recommendedName>
</protein>
<organism evidence="2 3">
    <name type="scientific">Ureibacillus endophyticus</name>
    <dbReference type="NCBI Taxonomy" id="1978490"/>
    <lineage>
        <taxon>Bacteria</taxon>
        <taxon>Bacillati</taxon>
        <taxon>Bacillota</taxon>
        <taxon>Bacilli</taxon>
        <taxon>Bacillales</taxon>
        <taxon>Caryophanaceae</taxon>
        <taxon>Ureibacillus</taxon>
    </lineage>
</organism>
<dbReference type="AlphaFoldDB" id="A0A494YX97"/>
<gene>
    <name evidence="2" type="ORF">D8M03_13230</name>
</gene>
<evidence type="ECO:0000313" key="3">
    <source>
        <dbReference type="Proteomes" id="UP000272238"/>
    </source>
</evidence>
<sequence length="77" mass="8339">MKVISFILCIFAFIIFVAASITEKYSSYTPIAIILIGCASLLNGLRFLKINELKNSGKFNIIIGIVMICLGGIVLGL</sequence>
<keyword evidence="1" id="KW-1133">Transmembrane helix</keyword>
<dbReference type="RefSeq" id="WP_121215302.1">
    <property type="nucleotide sequence ID" value="NZ_JAMYWW010000001.1"/>
</dbReference>